<dbReference type="Proteomes" id="UP000235616">
    <property type="component" value="Unassembled WGS sequence"/>
</dbReference>
<evidence type="ECO:0000313" key="3">
    <source>
        <dbReference type="Proteomes" id="UP000235616"/>
    </source>
</evidence>
<dbReference type="Pfam" id="PF11177">
    <property type="entry name" value="DUF2964"/>
    <property type="match status" value="1"/>
</dbReference>
<name>A0A2N7VCD7_9BURK</name>
<dbReference type="AlphaFoldDB" id="A0A2N7VCD7"/>
<proteinExistence type="predicted"/>
<protein>
    <recommendedName>
        <fullName evidence="4">DUF2964 domain-containing protein</fullName>
    </recommendedName>
</protein>
<feature type="transmembrane region" description="Helical" evidence="1">
    <location>
        <begin position="36"/>
        <end position="55"/>
    </location>
</feature>
<keyword evidence="1" id="KW-0472">Membrane</keyword>
<dbReference type="EMBL" id="PNYA01000040">
    <property type="protein sequence ID" value="PMS14744.1"/>
    <property type="molecule type" value="Genomic_DNA"/>
</dbReference>
<sequence length="71" mass="7733">MMRARYRVSFATVSIFVAIAGIFAAIRGLVFDQESFLRYGAAAVIAGVAGFVMLLNPRAGMDDEPTDHRSH</sequence>
<evidence type="ECO:0008006" key="4">
    <source>
        <dbReference type="Google" id="ProtNLM"/>
    </source>
</evidence>
<keyword evidence="3" id="KW-1185">Reference proteome</keyword>
<dbReference type="InterPro" id="IPR021347">
    <property type="entry name" value="DUF2964"/>
</dbReference>
<keyword evidence="1" id="KW-0812">Transmembrane</keyword>
<evidence type="ECO:0000256" key="1">
    <source>
        <dbReference type="SAM" id="Phobius"/>
    </source>
</evidence>
<keyword evidence="1" id="KW-1133">Transmembrane helix</keyword>
<gene>
    <name evidence="2" type="ORF">C0Z18_30050</name>
</gene>
<organism evidence="2 3">
    <name type="scientific">Trinickia dabaoshanensis</name>
    <dbReference type="NCBI Taxonomy" id="564714"/>
    <lineage>
        <taxon>Bacteria</taxon>
        <taxon>Pseudomonadati</taxon>
        <taxon>Pseudomonadota</taxon>
        <taxon>Betaproteobacteria</taxon>
        <taxon>Burkholderiales</taxon>
        <taxon>Burkholderiaceae</taxon>
        <taxon>Trinickia</taxon>
    </lineage>
</organism>
<dbReference type="RefSeq" id="WP_102649095.1">
    <property type="nucleotide sequence ID" value="NZ_PNYA01000040.1"/>
</dbReference>
<feature type="transmembrane region" description="Helical" evidence="1">
    <location>
        <begin position="7"/>
        <end position="30"/>
    </location>
</feature>
<accession>A0A2N7VCD7</accession>
<reference evidence="2 3" key="1">
    <citation type="submission" date="2018-01" db="EMBL/GenBank/DDBJ databases">
        <title>Whole genome analyses suggest that Burkholderia sensu lato contains two further novel genera in the rhizoxinica-symbiotica group Mycetohabitans gen. nov., and Trinickia gen. nov.: implications for the evolution of diazotrophy and nodulation in the Burkholderiaceae.</title>
        <authorList>
            <person name="Estrada-de los Santos P."/>
            <person name="Palmer M."/>
            <person name="Chavez-Ramirez B."/>
            <person name="Beukes C."/>
            <person name="Steenkamp E.T."/>
            <person name="Hirsch A.M."/>
            <person name="Manyaka P."/>
            <person name="Maluk M."/>
            <person name="Lafos M."/>
            <person name="Crook M."/>
            <person name="Gross E."/>
            <person name="Simon M.F."/>
            <person name="Bueno dos Reis Junior F."/>
            <person name="Poole P.S."/>
            <person name="Venter S.N."/>
            <person name="James E.K."/>
        </authorList>
    </citation>
    <scope>NUCLEOTIDE SEQUENCE [LARGE SCALE GENOMIC DNA]</scope>
    <source>
        <strain evidence="2 3">GIMN1.004</strain>
    </source>
</reference>
<evidence type="ECO:0000313" key="2">
    <source>
        <dbReference type="EMBL" id="PMS14744.1"/>
    </source>
</evidence>
<comment type="caution">
    <text evidence="2">The sequence shown here is derived from an EMBL/GenBank/DDBJ whole genome shotgun (WGS) entry which is preliminary data.</text>
</comment>